<reference evidence="3 4" key="1">
    <citation type="submission" date="2024-09" db="EMBL/GenBank/DDBJ databases">
        <authorList>
            <person name="Sun Q."/>
            <person name="Mori K."/>
        </authorList>
    </citation>
    <scope>NUCLEOTIDE SEQUENCE [LARGE SCALE GENOMIC DNA]</scope>
    <source>
        <strain evidence="3 4">TISTR 2452</strain>
    </source>
</reference>
<evidence type="ECO:0000256" key="1">
    <source>
        <dbReference type="SAM" id="Phobius"/>
    </source>
</evidence>
<dbReference type="InterPro" id="IPR036938">
    <property type="entry name" value="PAP2/HPO_sf"/>
</dbReference>
<gene>
    <name evidence="3" type="ORF">ACFFSY_22465</name>
</gene>
<dbReference type="PANTHER" id="PTHR14969">
    <property type="entry name" value="SPHINGOSINE-1-PHOSPHATE PHOSPHOHYDROLASE"/>
    <property type="match status" value="1"/>
</dbReference>
<name>A0ABV5KWA7_9BACL</name>
<dbReference type="Proteomes" id="UP001589747">
    <property type="component" value="Unassembled WGS sequence"/>
</dbReference>
<evidence type="ECO:0000313" key="4">
    <source>
        <dbReference type="Proteomes" id="UP001589747"/>
    </source>
</evidence>
<dbReference type="CDD" id="cd03385">
    <property type="entry name" value="PAP2_BcrC_like"/>
    <property type="match status" value="1"/>
</dbReference>
<comment type="caution">
    <text evidence="3">The sequence shown here is derived from an EMBL/GenBank/DDBJ whole genome shotgun (WGS) entry which is preliminary data.</text>
</comment>
<feature type="transmembrane region" description="Helical" evidence="1">
    <location>
        <begin position="123"/>
        <end position="142"/>
    </location>
</feature>
<feature type="transmembrane region" description="Helical" evidence="1">
    <location>
        <begin position="148"/>
        <end position="166"/>
    </location>
</feature>
<dbReference type="InterPro" id="IPR033879">
    <property type="entry name" value="UPP_Pase"/>
</dbReference>
<feature type="transmembrane region" description="Helical" evidence="1">
    <location>
        <begin position="28"/>
        <end position="47"/>
    </location>
</feature>
<dbReference type="InterPro" id="IPR000326">
    <property type="entry name" value="PAP2/HPO"/>
</dbReference>
<evidence type="ECO:0000259" key="2">
    <source>
        <dbReference type="SMART" id="SM00014"/>
    </source>
</evidence>
<sequence>MLNLDYKWFQLINGFAGHSALWDGIMKFLTNDGEYFFFLGILLYWFTRTNSNRRMVIEALVSACAALGGSVILSRLFDRDRPFVDHHVHLLIQHAANASFPSDHATAAFVVATAIWRSRRKEGWGWLTLAAGIAISRVWTGVHYPLDILSGAAIGSAAAIIIHVGISKSHTVQKVITGAIEMYERMEDKIWRVGRNQKGKTVKG</sequence>
<dbReference type="EMBL" id="JBHMDO010000034">
    <property type="protein sequence ID" value="MFB9328708.1"/>
    <property type="molecule type" value="Genomic_DNA"/>
</dbReference>
<organism evidence="3 4">
    <name type="scientific">Paenibacillus aurantiacus</name>
    <dbReference type="NCBI Taxonomy" id="1936118"/>
    <lineage>
        <taxon>Bacteria</taxon>
        <taxon>Bacillati</taxon>
        <taxon>Bacillota</taxon>
        <taxon>Bacilli</taxon>
        <taxon>Bacillales</taxon>
        <taxon>Paenibacillaceae</taxon>
        <taxon>Paenibacillus</taxon>
    </lineage>
</organism>
<dbReference type="SMART" id="SM00014">
    <property type="entry name" value="acidPPc"/>
    <property type="match status" value="1"/>
</dbReference>
<keyword evidence="1" id="KW-1133">Transmembrane helix</keyword>
<dbReference type="PANTHER" id="PTHR14969:SF13">
    <property type="entry name" value="AT30094P"/>
    <property type="match status" value="1"/>
</dbReference>
<feature type="domain" description="Phosphatidic acid phosphatase type 2/haloperoxidase" evidence="2">
    <location>
        <begin position="59"/>
        <end position="163"/>
    </location>
</feature>
<evidence type="ECO:0000313" key="3">
    <source>
        <dbReference type="EMBL" id="MFB9328708.1"/>
    </source>
</evidence>
<dbReference type="Pfam" id="PF01569">
    <property type="entry name" value="PAP2"/>
    <property type="match status" value="1"/>
</dbReference>
<keyword evidence="1" id="KW-0812">Transmembrane</keyword>
<keyword evidence="4" id="KW-1185">Reference proteome</keyword>
<keyword evidence="1" id="KW-0472">Membrane</keyword>
<dbReference type="SUPFAM" id="SSF48317">
    <property type="entry name" value="Acid phosphatase/Vanadium-dependent haloperoxidase"/>
    <property type="match status" value="1"/>
</dbReference>
<dbReference type="Gene3D" id="1.20.144.10">
    <property type="entry name" value="Phosphatidic acid phosphatase type 2/haloperoxidase"/>
    <property type="match status" value="1"/>
</dbReference>
<protein>
    <submittedName>
        <fullName evidence="3">Undecaprenyl-diphosphatase</fullName>
    </submittedName>
</protein>
<dbReference type="RefSeq" id="WP_377498269.1">
    <property type="nucleotide sequence ID" value="NZ_JBHMDO010000034.1"/>
</dbReference>
<accession>A0ABV5KWA7</accession>
<proteinExistence type="predicted"/>